<dbReference type="Proteomes" id="UP000009872">
    <property type="component" value="Unassembled WGS sequence"/>
</dbReference>
<proteinExistence type="inferred from homology"/>
<dbReference type="PRINTS" id="PR00105">
    <property type="entry name" value="C5METTRFRASE"/>
</dbReference>
<dbReference type="STRING" id="742727.HMPREF9447_03431"/>
<dbReference type="InterPro" id="IPR001525">
    <property type="entry name" value="C5_MeTfrase"/>
</dbReference>
<protein>
    <recommendedName>
        <fullName evidence="8">Cytosine-specific methyltransferase</fullName>
        <ecNumber evidence="8">2.1.1.37</ecNumber>
    </recommendedName>
</protein>
<dbReference type="EC" id="2.1.1.37" evidence="8"/>
<evidence type="ECO:0000256" key="6">
    <source>
        <dbReference type="PROSITE-ProRule" id="PRU01016"/>
    </source>
</evidence>
<dbReference type="InterPro" id="IPR018117">
    <property type="entry name" value="C5_DNA_meth_AS"/>
</dbReference>
<dbReference type="SUPFAM" id="SSF53335">
    <property type="entry name" value="S-adenosyl-L-methionine-dependent methyltransferases"/>
    <property type="match status" value="1"/>
</dbReference>
<dbReference type="Pfam" id="PF00145">
    <property type="entry name" value="DNA_methylase"/>
    <property type="match status" value="1"/>
</dbReference>
<dbReference type="Gene3D" id="3.40.50.150">
    <property type="entry name" value="Vaccinia Virus protein VP39"/>
    <property type="match status" value="1"/>
</dbReference>
<evidence type="ECO:0000256" key="2">
    <source>
        <dbReference type="ARBA" id="ARBA00022679"/>
    </source>
</evidence>
<keyword evidence="3 6" id="KW-0949">S-adenosyl-L-methionine</keyword>
<dbReference type="HOGENOM" id="CLU_006958_0_1_10"/>
<dbReference type="InterPro" id="IPR029063">
    <property type="entry name" value="SAM-dependent_MTases_sf"/>
</dbReference>
<dbReference type="GO" id="GO:0009307">
    <property type="term" value="P:DNA restriction-modification system"/>
    <property type="evidence" value="ECO:0007669"/>
    <property type="project" value="UniProtKB-KW"/>
</dbReference>
<comment type="catalytic activity">
    <reaction evidence="5 8">
        <text>a 2'-deoxycytidine in DNA + S-adenosyl-L-methionine = a 5-methyl-2'-deoxycytidine in DNA + S-adenosyl-L-homocysteine + H(+)</text>
        <dbReference type="Rhea" id="RHEA:13681"/>
        <dbReference type="Rhea" id="RHEA-COMP:11369"/>
        <dbReference type="Rhea" id="RHEA-COMP:11370"/>
        <dbReference type="ChEBI" id="CHEBI:15378"/>
        <dbReference type="ChEBI" id="CHEBI:57856"/>
        <dbReference type="ChEBI" id="CHEBI:59789"/>
        <dbReference type="ChEBI" id="CHEBI:85452"/>
        <dbReference type="ChEBI" id="CHEBI:85454"/>
        <dbReference type="EC" id="2.1.1.37"/>
    </reaction>
</comment>
<keyword evidence="4" id="KW-0680">Restriction system</keyword>
<feature type="active site" evidence="6">
    <location>
        <position position="184"/>
    </location>
</feature>
<dbReference type="RefSeq" id="WP_009130961.1">
    <property type="nucleotide sequence ID" value="NZ_JH992943.1"/>
</dbReference>
<evidence type="ECO:0000256" key="3">
    <source>
        <dbReference type="ARBA" id="ARBA00022691"/>
    </source>
</evidence>
<dbReference type="PROSITE" id="PS00094">
    <property type="entry name" value="C5_MTASE_1"/>
    <property type="match status" value="1"/>
</dbReference>
<evidence type="ECO:0000256" key="1">
    <source>
        <dbReference type="ARBA" id="ARBA00022603"/>
    </source>
</evidence>
<dbReference type="EMBL" id="ADLF01000014">
    <property type="protein sequence ID" value="EKU89452.1"/>
    <property type="molecule type" value="Genomic_DNA"/>
</dbReference>
<dbReference type="GO" id="GO:0032259">
    <property type="term" value="P:methylation"/>
    <property type="evidence" value="ECO:0007669"/>
    <property type="project" value="UniProtKB-KW"/>
</dbReference>
<reference evidence="9 10" key="1">
    <citation type="submission" date="2012-09" db="EMBL/GenBank/DDBJ databases">
        <title>The Genome Sequence of Bacteroides oleiciplenus YIT 12058.</title>
        <authorList>
            <consortium name="The Broad Institute Genome Sequencing Platform"/>
            <person name="Earl A."/>
            <person name="Ward D."/>
            <person name="Feldgarden M."/>
            <person name="Gevers D."/>
            <person name="Morotomi M."/>
            <person name="Walker B."/>
            <person name="Young S.K."/>
            <person name="Zeng Q."/>
            <person name="Gargeya S."/>
            <person name="Fitzgerald M."/>
            <person name="Haas B."/>
            <person name="Abouelleil A."/>
            <person name="Alvarado L."/>
            <person name="Arachchi H.M."/>
            <person name="Berlin A.M."/>
            <person name="Chapman S.B."/>
            <person name="Goldberg J."/>
            <person name="Griggs A."/>
            <person name="Gujja S."/>
            <person name="Hansen M."/>
            <person name="Howarth C."/>
            <person name="Imamovic A."/>
            <person name="Larimer J."/>
            <person name="McCowen C."/>
            <person name="Montmayeur A."/>
            <person name="Murphy C."/>
            <person name="Neiman D."/>
            <person name="Pearson M."/>
            <person name="Priest M."/>
            <person name="Roberts A."/>
            <person name="Saif S."/>
            <person name="Shea T."/>
            <person name="Sisk P."/>
            <person name="Sykes S."/>
            <person name="Wortman J."/>
            <person name="Nusbaum C."/>
            <person name="Birren B."/>
        </authorList>
    </citation>
    <scope>NUCLEOTIDE SEQUENCE [LARGE SCALE GENOMIC DNA]</scope>
    <source>
        <strain evidence="9 10">YIT 12058</strain>
    </source>
</reference>
<keyword evidence="2 6" id="KW-0808">Transferase</keyword>
<name>K9EEV5_9BACE</name>
<dbReference type="InterPro" id="IPR031303">
    <property type="entry name" value="C5_meth_CS"/>
</dbReference>
<evidence type="ECO:0000313" key="9">
    <source>
        <dbReference type="EMBL" id="EKU89452.1"/>
    </source>
</evidence>
<evidence type="ECO:0000256" key="5">
    <source>
        <dbReference type="ARBA" id="ARBA00047422"/>
    </source>
</evidence>
<evidence type="ECO:0000256" key="8">
    <source>
        <dbReference type="RuleBase" id="RU000417"/>
    </source>
</evidence>
<comment type="caution">
    <text evidence="9">The sequence shown here is derived from an EMBL/GenBank/DDBJ whole genome shotgun (WGS) entry which is preliminary data.</text>
</comment>
<dbReference type="NCBIfam" id="TIGR00675">
    <property type="entry name" value="dcm"/>
    <property type="match status" value="1"/>
</dbReference>
<dbReference type="Gene3D" id="3.90.120.10">
    <property type="entry name" value="DNA Methylase, subunit A, domain 2"/>
    <property type="match status" value="1"/>
</dbReference>
<keyword evidence="10" id="KW-1185">Reference proteome</keyword>
<dbReference type="PROSITE" id="PS00095">
    <property type="entry name" value="C5_MTASE_2"/>
    <property type="match status" value="1"/>
</dbReference>
<dbReference type="CDD" id="cd00315">
    <property type="entry name" value="Cyt_C5_DNA_methylase"/>
    <property type="match status" value="1"/>
</dbReference>
<dbReference type="AlphaFoldDB" id="K9EEV5"/>
<dbReference type="OrthoDB" id="32195at2"/>
<gene>
    <name evidence="9" type="ORF">HMPREF9447_03431</name>
</gene>
<dbReference type="PROSITE" id="PS51679">
    <property type="entry name" value="SAM_MT_C5"/>
    <property type="match status" value="1"/>
</dbReference>
<organism evidence="9 10">
    <name type="scientific">Bacteroides oleiciplenus YIT 12058</name>
    <dbReference type="NCBI Taxonomy" id="742727"/>
    <lineage>
        <taxon>Bacteria</taxon>
        <taxon>Pseudomonadati</taxon>
        <taxon>Bacteroidota</taxon>
        <taxon>Bacteroidia</taxon>
        <taxon>Bacteroidales</taxon>
        <taxon>Bacteroidaceae</taxon>
        <taxon>Bacteroides</taxon>
    </lineage>
</organism>
<dbReference type="PANTHER" id="PTHR46098">
    <property type="entry name" value="TRNA (CYTOSINE(38)-C(5))-METHYLTRANSFERASE"/>
    <property type="match status" value="1"/>
</dbReference>
<dbReference type="PANTHER" id="PTHR46098:SF1">
    <property type="entry name" value="TRNA (CYTOSINE(38)-C(5))-METHYLTRANSFERASE"/>
    <property type="match status" value="1"/>
</dbReference>
<dbReference type="eggNOG" id="COG0270">
    <property type="taxonomic scope" value="Bacteria"/>
</dbReference>
<dbReference type="PATRIC" id="fig|742727.4.peg.3506"/>
<sequence length="418" mass="48402">MAVRKKKIQNIKLVDFPEEVDEQNGIKVYGETSWENQLAVLSQYLHNNVYIGDEDSKQEIIYAIREFLERKKSNKDEEITDEYVIKVAENPIAYNLFSDFFKVPFPNPKFGQHTFIDLFAGIGGIRLPFNEMGYRCVFSSEWDKYAQQTYLANFGEMPFGDITKEVTKKYIPKHFDLLLAGFPCQAFSIMGKMQGFADIRGTMFFEVATILERHQPEAVLLENVKQLTTHDQGRTFSTILRILGELGYHVKWQVLNALDFGLPQKRERVIIVGFRSQQRCDAFNFDFKKKTYNLKEILEDDKDIDPSLFASDMILQKRQKQTEGKTVFYPSIWHENKAGNVSVLDYACALRTGASYNYLLVNGQRRLSSRELLRLQGFPDNYKIAVSHGEIRRQTGNSVAVPMIREIARKIDYILNNI</sequence>
<comment type="similarity">
    <text evidence="6 7">Belongs to the class I-like SAM-binding methyltransferase superfamily. C5-methyltransferase family.</text>
</comment>
<evidence type="ECO:0000256" key="7">
    <source>
        <dbReference type="RuleBase" id="RU000416"/>
    </source>
</evidence>
<dbReference type="InterPro" id="IPR050750">
    <property type="entry name" value="C5-MTase"/>
</dbReference>
<evidence type="ECO:0000313" key="10">
    <source>
        <dbReference type="Proteomes" id="UP000009872"/>
    </source>
</evidence>
<evidence type="ECO:0000256" key="4">
    <source>
        <dbReference type="ARBA" id="ARBA00022747"/>
    </source>
</evidence>
<dbReference type="GO" id="GO:0003886">
    <property type="term" value="F:DNA (cytosine-5-)-methyltransferase activity"/>
    <property type="evidence" value="ECO:0007669"/>
    <property type="project" value="UniProtKB-EC"/>
</dbReference>
<accession>K9EEV5</accession>
<keyword evidence="1 6" id="KW-0489">Methyltransferase</keyword>